<feature type="region of interest" description="Disordered" evidence="1">
    <location>
        <begin position="21"/>
        <end position="47"/>
    </location>
</feature>
<proteinExistence type="predicted"/>
<gene>
    <name evidence="2" type="ORF">SBOR_5049</name>
</gene>
<reference evidence="2 3" key="1">
    <citation type="journal article" date="2014" name="Genome Announc.">
        <title>Draft genome sequence of Sclerotinia borealis, a psychrophilic plant pathogenic fungus.</title>
        <authorList>
            <person name="Mardanov A.V."/>
            <person name="Beletsky A.V."/>
            <person name="Kadnikov V.V."/>
            <person name="Ignatov A.N."/>
            <person name="Ravin N.V."/>
        </authorList>
    </citation>
    <scope>NUCLEOTIDE SEQUENCE [LARGE SCALE GENOMIC DNA]</scope>
    <source>
        <strain evidence="3">F-4157</strain>
    </source>
</reference>
<dbReference type="AlphaFoldDB" id="W9CIP5"/>
<dbReference type="HOGENOM" id="CLU_2623399_0_0_1"/>
<comment type="caution">
    <text evidence="2">The sequence shown here is derived from an EMBL/GenBank/DDBJ whole genome shotgun (WGS) entry which is preliminary data.</text>
</comment>
<evidence type="ECO:0000256" key="1">
    <source>
        <dbReference type="SAM" id="MobiDB-lite"/>
    </source>
</evidence>
<dbReference type="EMBL" id="AYSA01000237">
    <property type="protein sequence ID" value="ESZ94559.1"/>
    <property type="molecule type" value="Genomic_DNA"/>
</dbReference>
<accession>W9CIP5</accession>
<feature type="compositionally biased region" description="Polar residues" evidence="1">
    <location>
        <begin position="30"/>
        <end position="47"/>
    </location>
</feature>
<protein>
    <submittedName>
        <fullName evidence="2">Uncharacterized protein</fullName>
    </submittedName>
</protein>
<dbReference type="Proteomes" id="UP000019487">
    <property type="component" value="Unassembled WGS sequence"/>
</dbReference>
<keyword evidence="3" id="KW-1185">Reference proteome</keyword>
<evidence type="ECO:0000313" key="2">
    <source>
        <dbReference type="EMBL" id="ESZ94559.1"/>
    </source>
</evidence>
<organism evidence="2 3">
    <name type="scientific">Sclerotinia borealis (strain F-4128)</name>
    <dbReference type="NCBI Taxonomy" id="1432307"/>
    <lineage>
        <taxon>Eukaryota</taxon>
        <taxon>Fungi</taxon>
        <taxon>Dikarya</taxon>
        <taxon>Ascomycota</taxon>
        <taxon>Pezizomycotina</taxon>
        <taxon>Leotiomycetes</taxon>
        <taxon>Helotiales</taxon>
        <taxon>Sclerotiniaceae</taxon>
        <taxon>Sclerotinia</taxon>
    </lineage>
</organism>
<sequence>MLTFFRLDNPSIYVLIGCKKKPKKGKPLKNTQDTQEPQGYQQGALASQPQRWCIQSVGCRRGARGQKRNGGEGKRYLV</sequence>
<evidence type="ECO:0000313" key="3">
    <source>
        <dbReference type="Proteomes" id="UP000019487"/>
    </source>
</evidence>
<name>W9CIP5_SCLBF</name>